<accession>A0A2S4HFD9</accession>
<evidence type="ECO:0000313" key="12">
    <source>
        <dbReference type="EMBL" id="POP52649.1"/>
    </source>
</evidence>
<dbReference type="GO" id="GO:0071949">
    <property type="term" value="F:FAD binding"/>
    <property type="evidence" value="ECO:0007669"/>
    <property type="project" value="InterPro"/>
</dbReference>
<keyword evidence="5" id="KW-0274">FAD</keyword>
<dbReference type="EC" id="1.4.3.3" evidence="8"/>
<evidence type="ECO:0000256" key="9">
    <source>
        <dbReference type="ARBA" id="ARBA00039751"/>
    </source>
</evidence>
<dbReference type="SUPFAM" id="SSF54373">
    <property type="entry name" value="FAD-linked reductases, C-terminal domain"/>
    <property type="match status" value="1"/>
</dbReference>
<dbReference type="SUPFAM" id="SSF51971">
    <property type="entry name" value="Nucleotide-binding domain"/>
    <property type="match status" value="1"/>
</dbReference>
<dbReference type="InterPro" id="IPR006076">
    <property type="entry name" value="FAD-dep_OxRdtase"/>
</dbReference>
<dbReference type="UniPathway" id="UPA00060"/>
<keyword evidence="7" id="KW-0560">Oxidoreductase</keyword>
<evidence type="ECO:0000256" key="6">
    <source>
        <dbReference type="ARBA" id="ARBA00022977"/>
    </source>
</evidence>
<dbReference type="RefSeq" id="WP_103684467.1">
    <property type="nucleotide sequence ID" value="NZ_PQGG01000026.1"/>
</dbReference>
<dbReference type="PANTHER" id="PTHR11530">
    <property type="entry name" value="D-AMINO ACID OXIDASE"/>
    <property type="match status" value="1"/>
</dbReference>
<evidence type="ECO:0000313" key="13">
    <source>
        <dbReference type="Proteomes" id="UP000237222"/>
    </source>
</evidence>
<dbReference type="Gene3D" id="3.50.50.60">
    <property type="entry name" value="FAD/NAD(P)-binding domain"/>
    <property type="match status" value="1"/>
</dbReference>
<dbReference type="InterPro" id="IPR036188">
    <property type="entry name" value="FAD/NAD-bd_sf"/>
</dbReference>
<dbReference type="EMBL" id="PQGG01000026">
    <property type="protein sequence ID" value="POP52649.1"/>
    <property type="molecule type" value="Genomic_DNA"/>
</dbReference>
<dbReference type="InterPro" id="IPR023209">
    <property type="entry name" value="DAO"/>
</dbReference>
<dbReference type="GO" id="GO:0003884">
    <property type="term" value="F:D-amino-acid oxidase activity"/>
    <property type="evidence" value="ECO:0007669"/>
    <property type="project" value="UniProtKB-EC"/>
</dbReference>
<comment type="similarity">
    <text evidence="3">Belongs to the DAMOX/DASOX family.</text>
</comment>
<evidence type="ECO:0000256" key="7">
    <source>
        <dbReference type="ARBA" id="ARBA00023002"/>
    </source>
</evidence>
<dbReference type="InterPro" id="IPR012727">
    <property type="entry name" value="Gly_oxidase_ThiO"/>
</dbReference>
<dbReference type="PANTHER" id="PTHR11530:SF11">
    <property type="entry name" value="D-ASPARTATE OXIDASE"/>
    <property type="match status" value="1"/>
</dbReference>
<dbReference type="OrthoDB" id="9790035at2"/>
<evidence type="ECO:0000256" key="4">
    <source>
        <dbReference type="ARBA" id="ARBA00022630"/>
    </source>
</evidence>
<protein>
    <recommendedName>
        <fullName evidence="9">D-amino-acid oxidase</fullName>
        <ecNumber evidence="8">1.4.3.3</ecNumber>
    </recommendedName>
</protein>
<organism evidence="12 13">
    <name type="scientific">Zhongshania marina</name>
    <dbReference type="NCBI Taxonomy" id="2304603"/>
    <lineage>
        <taxon>Bacteria</taxon>
        <taxon>Pseudomonadati</taxon>
        <taxon>Pseudomonadota</taxon>
        <taxon>Gammaproteobacteria</taxon>
        <taxon>Cellvibrionales</taxon>
        <taxon>Spongiibacteraceae</taxon>
        <taxon>Zhongshania</taxon>
    </lineage>
</organism>
<gene>
    <name evidence="12" type="primary">thiO</name>
    <name evidence="12" type="ORF">C0068_10595</name>
</gene>
<comment type="pathway">
    <text evidence="2">Cofactor biosynthesis; thiamine diphosphate biosynthesis.</text>
</comment>
<feature type="domain" description="FAD dependent oxidoreductase" evidence="11">
    <location>
        <begin position="21"/>
        <end position="353"/>
    </location>
</feature>
<evidence type="ECO:0000256" key="8">
    <source>
        <dbReference type="ARBA" id="ARBA00039101"/>
    </source>
</evidence>
<comment type="catalytic activity">
    <reaction evidence="10">
        <text>a D-alpha-amino acid + O2 + H2O = a 2-oxocarboxylate + H2O2 + NH4(+)</text>
        <dbReference type="Rhea" id="RHEA:21816"/>
        <dbReference type="ChEBI" id="CHEBI:15377"/>
        <dbReference type="ChEBI" id="CHEBI:15379"/>
        <dbReference type="ChEBI" id="CHEBI:16240"/>
        <dbReference type="ChEBI" id="CHEBI:28938"/>
        <dbReference type="ChEBI" id="CHEBI:35179"/>
        <dbReference type="ChEBI" id="CHEBI:59871"/>
        <dbReference type="EC" id="1.4.3.3"/>
    </reaction>
    <physiologicalReaction direction="left-to-right" evidence="10">
        <dbReference type="Rhea" id="RHEA:21817"/>
    </physiologicalReaction>
</comment>
<dbReference type="Gene3D" id="3.30.9.10">
    <property type="entry name" value="D-Amino Acid Oxidase, subunit A, domain 2"/>
    <property type="match status" value="1"/>
</dbReference>
<comment type="caution">
    <text evidence="12">The sequence shown here is derived from an EMBL/GenBank/DDBJ whole genome shotgun (WGS) entry which is preliminary data.</text>
</comment>
<dbReference type="GO" id="GO:0009229">
    <property type="term" value="P:thiamine diphosphate biosynthetic process"/>
    <property type="evidence" value="ECO:0007669"/>
    <property type="project" value="UniProtKB-UniPathway"/>
</dbReference>
<keyword evidence="4" id="KW-0285">Flavoprotein</keyword>
<evidence type="ECO:0000256" key="2">
    <source>
        <dbReference type="ARBA" id="ARBA00004948"/>
    </source>
</evidence>
<reference evidence="12 13" key="1">
    <citation type="submission" date="2018-01" db="EMBL/GenBank/DDBJ databases">
        <authorList>
            <person name="Yu X.-D."/>
        </authorList>
    </citation>
    <scope>NUCLEOTIDE SEQUENCE [LARGE SCALE GENOMIC DNA]</scope>
    <source>
        <strain evidence="12 13">ZX-21</strain>
    </source>
</reference>
<evidence type="ECO:0000256" key="10">
    <source>
        <dbReference type="ARBA" id="ARBA00049547"/>
    </source>
</evidence>
<keyword evidence="6" id="KW-0784">Thiamine biosynthesis</keyword>
<dbReference type="GO" id="GO:0009228">
    <property type="term" value="P:thiamine biosynthetic process"/>
    <property type="evidence" value="ECO:0007669"/>
    <property type="project" value="UniProtKB-KW"/>
</dbReference>
<proteinExistence type="inferred from homology"/>
<comment type="cofactor">
    <cofactor evidence="1">
        <name>FAD</name>
        <dbReference type="ChEBI" id="CHEBI:57692"/>
    </cofactor>
</comment>
<sequence>MAVGTDLTSDVRRRTSGSLKIGIAGAGLLGRLLAWKLLRQGHRVSLFDRGSRAAELSAAKVAASMLAPYSEVLSAERCVFDWGCMALNWWPQELAPLKDLTGEHVDFAAEGSVVVAHELDKSSLNHFEQQLRSKVADCEYNIERIDQRRLADLEPELAERYRGGLFLAEEGYLDNGALLSALETAISQLGGEWHEYSEVQRVEAGKIVLENKTYEFDWAIDSRGMGAKNQLPDLRGVRGEVLWVHAPEVNLRRPVRLMHPRYKLYISPRSGNRYVIGATEIESESMKPVTVRSSLELMSALYSVHSGFAEATLLHAYAHCRPAMPNNLPEIKCTKGLLVVNGLYRHGYLLSPYVVETALAMMSR</sequence>
<name>A0A2S4HFD9_9GAMM</name>
<evidence type="ECO:0000256" key="1">
    <source>
        <dbReference type="ARBA" id="ARBA00001974"/>
    </source>
</evidence>
<dbReference type="GO" id="GO:0046416">
    <property type="term" value="P:D-amino acid metabolic process"/>
    <property type="evidence" value="ECO:0007669"/>
    <property type="project" value="InterPro"/>
</dbReference>
<evidence type="ECO:0000256" key="5">
    <source>
        <dbReference type="ARBA" id="ARBA00022827"/>
    </source>
</evidence>
<dbReference type="Pfam" id="PF01266">
    <property type="entry name" value="DAO"/>
    <property type="match status" value="1"/>
</dbReference>
<evidence type="ECO:0000259" key="11">
    <source>
        <dbReference type="Pfam" id="PF01266"/>
    </source>
</evidence>
<dbReference type="Proteomes" id="UP000237222">
    <property type="component" value="Unassembled WGS sequence"/>
</dbReference>
<dbReference type="AlphaFoldDB" id="A0A2S4HFD9"/>
<dbReference type="NCBIfam" id="TIGR02352">
    <property type="entry name" value="thiamin_ThiO"/>
    <property type="match status" value="1"/>
</dbReference>
<evidence type="ECO:0000256" key="3">
    <source>
        <dbReference type="ARBA" id="ARBA00006730"/>
    </source>
</evidence>